<name>A0ACC0U7B6_9AGAM</name>
<dbReference type="Proteomes" id="UP001207468">
    <property type="component" value="Unassembled WGS sequence"/>
</dbReference>
<comment type="caution">
    <text evidence="1">The sequence shown here is derived from an EMBL/GenBank/DDBJ whole genome shotgun (WGS) entry which is preliminary data.</text>
</comment>
<sequence>MGQIPSRHRPDDPLASLPPVLSSAQSSSTRIADDSSPVPSQRPAHSPQHSPHLNSDLSHQPPLPPKRSRRRSFLSTLSSPLRSCTSPQRTPSAHSDLDLPSNNHKRWTFHRRRRKASELASTLPNYPEVDEPQVGEPSRHPMTSAFSMPPSDPATTGQNRQARDDSSSTSPSALPSTITVGPSSSGSSTVDDASQSIFVPFQSTATDLSSPSSSAHSSASSSSSPRGPLALNHDPAHLSNGL</sequence>
<keyword evidence="2" id="KW-1185">Reference proteome</keyword>
<gene>
    <name evidence="1" type="ORF">F5148DRAFT_1285473</name>
</gene>
<reference evidence="1" key="1">
    <citation type="submission" date="2021-03" db="EMBL/GenBank/DDBJ databases">
        <title>Evolutionary priming and transition to the ectomycorrhizal habit in an iconic lineage of mushroom-forming fungi: is preadaptation a requirement?</title>
        <authorList>
            <consortium name="DOE Joint Genome Institute"/>
            <person name="Looney B.P."/>
            <person name="Miyauchi S."/>
            <person name="Morin E."/>
            <person name="Drula E."/>
            <person name="Courty P.E."/>
            <person name="Chicoki N."/>
            <person name="Fauchery L."/>
            <person name="Kohler A."/>
            <person name="Kuo A."/>
            <person name="LaButti K."/>
            <person name="Pangilinan J."/>
            <person name="Lipzen A."/>
            <person name="Riley R."/>
            <person name="Andreopoulos W."/>
            <person name="He G."/>
            <person name="Johnson J."/>
            <person name="Barry K.W."/>
            <person name="Grigoriev I.V."/>
            <person name="Nagy L."/>
            <person name="Hibbett D."/>
            <person name="Henrissat B."/>
            <person name="Matheny P.B."/>
            <person name="Labbe J."/>
            <person name="Martin A.F."/>
        </authorList>
    </citation>
    <scope>NUCLEOTIDE SEQUENCE</scope>
    <source>
        <strain evidence="1">BPL698</strain>
    </source>
</reference>
<evidence type="ECO:0000313" key="2">
    <source>
        <dbReference type="Proteomes" id="UP001207468"/>
    </source>
</evidence>
<evidence type="ECO:0000313" key="1">
    <source>
        <dbReference type="EMBL" id="KAI9507240.1"/>
    </source>
</evidence>
<dbReference type="EMBL" id="JAGFNK010000134">
    <property type="protein sequence ID" value="KAI9507240.1"/>
    <property type="molecule type" value="Genomic_DNA"/>
</dbReference>
<accession>A0ACC0U7B6</accession>
<proteinExistence type="predicted"/>
<organism evidence="1 2">
    <name type="scientific">Russula earlei</name>
    <dbReference type="NCBI Taxonomy" id="71964"/>
    <lineage>
        <taxon>Eukaryota</taxon>
        <taxon>Fungi</taxon>
        <taxon>Dikarya</taxon>
        <taxon>Basidiomycota</taxon>
        <taxon>Agaricomycotina</taxon>
        <taxon>Agaricomycetes</taxon>
        <taxon>Russulales</taxon>
        <taxon>Russulaceae</taxon>
        <taxon>Russula</taxon>
    </lineage>
</organism>
<protein>
    <submittedName>
        <fullName evidence="1">Uncharacterized protein</fullName>
    </submittedName>
</protein>